<feature type="transmembrane region" description="Helical" evidence="1">
    <location>
        <begin position="326"/>
        <end position="347"/>
    </location>
</feature>
<feature type="transmembrane region" description="Helical" evidence="1">
    <location>
        <begin position="297"/>
        <end position="319"/>
    </location>
</feature>
<evidence type="ECO:0000313" key="3">
    <source>
        <dbReference type="EMBL" id="GFY66338.1"/>
    </source>
</evidence>
<dbReference type="Pfam" id="PF01757">
    <property type="entry name" value="Acyl_transf_3"/>
    <property type="match status" value="1"/>
</dbReference>
<keyword evidence="1" id="KW-1133">Transmembrane helix</keyword>
<dbReference type="Proteomes" id="UP000886998">
    <property type="component" value="Unassembled WGS sequence"/>
</dbReference>
<feature type="transmembrane region" description="Helical" evidence="1">
    <location>
        <begin position="237"/>
        <end position="257"/>
    </location>
</feature>
<reference evidence="3" key="1">
    <citation type="submission" date="2020-08" db="EMBL/GenBank/DDBJ databases">
        <title>Multicomponent nature underlies the extraordinary mechanical properties of spider dragline silk.</title>
        <authorList>
            <person name="Kono N."/>
            <person name="Nakamura H."/>
            <person name="Mori M."/>
            <person name="Yoshida Y."/>
            <person name="Ohtoshi R."/>
            <person name="Malay A.D."/>
            <person name="Moran D.A.P."/>
            <person name="Tomita M."/>
            <person name="Numata K."/>
            <person name="Arakawa K."/>
        </authorList>
    </citation>
    <scope>NUCLEOTIDE SEQUENCE</scope>
</reference>
<keyword evidence="4" id="KW-1185">Reference proteome</keyword>
<feature type="transmembrane region" description="Helical" evidence="1">
    <location>
        <begin position="189"/>
        <end position="216"/>
    </location>
</feature>
<accession>A0A8X6Y618</accession>
<dbReference type="PANTHER" id="PTHR11161:SF0">
    <property type="entry name" value="O-ACYLTRANSFERASE LIKE PROTEIN"/>
    <property type="match status" value="1"/>
</dbReference>
<feature type="domain" description="Acyltransferase 3" evidence="2">
    <location>
        <begin position="151"/>
        <end position="530"/>
    </location>
</feature>
<keyword evidence="1" id="KW-0812">Transmembrane</keyword>
<proteinExistence type="predicted"/>
<name>A0A8X6Y618_9ARAC</name>
<feature type="transmembrane region" description="Helical" evidence="1">
    <location>
        <begin position="415"/>
        <end position="434"/>
    </location>
</feature>
<evidence type="ECO:0000256" key="1">
    <source>
        <dbReference type="SAM" id="Phobius"/>
    </source>
</evidence>
<dbReference type="GO" id="GO:0016747">
    <property type="term" value="F:acyltransferase activity, transferring groups other than amino-acyl groups"/>
    <property type="evidence" value="ECO:0007669"/>
    <property type="project" value="InterPro"/>
</dbReference>
<sequence>MVELASSFTTHTHKRRSVERLKVVCYFPQVLKEFLKTIENSPSIIDQHPPEKLTTGAYYYICVVLTVIFFSFIGTSITAYEYFNKLSKDKNYSFSRKQNANDLKKTEMERKVQEDSTGKDITFKSIFKCFCIYSNGKKLFTTSTTANPLNCLHGLRFFATLVVITTHFIGTIFLLISDYRSIEAIASAWYAQFLWNGIVIILEFFMIGGFLNAYLFCSEYGKKNGKISYSLYYIQRLIRTTPVFMAVYWFYTLLFSYTGSGPLWPSFATNPLCLQRWWTYPLYVNNMESMTKTCLPVLWYLAADMQLYMISPMFMIALIRWPKLGYTLIGAAICVSSLFSSITTYQYNLVLGFSRLPEHLSNLEPFLERFWEFGTVLYSKTTAQLTPYVIGIFLGHYWYKRENDKSGKVSKMTRCCGWILTCFLMWFYFFGLYGTKVDPWANAIFVGIKDVSFSFGFAWILFMCLSGHTGSLSKFLSLKGFQVFSRLGLSVYLTHPIVMMHIFYSVRKYIESPMTLLVLLSYTIAISYVSAIVVCLLFEAPIVRLLSLYKQHKLASRKKAD</sequence>
<dbReference type="EMBL" id="BMAV01015979">
    <property type="protein sequence ID" value="GFY66338.1"/>
    <property type="molecule type" value="Genomic_DNA"/>
</dbReference>
<protein>
    <submittedName>
        <fullName evidence="3">Nose resistant to fluoxetine protein 6</fullName>
    </submittedName>
</protein>
<organism evidence="3 4">
    <name type="scientific">Trichonephila inaurata madagascariensis</name>
    <dbReference type="NCBI Taxonomy" id="2747483"/>
    <lineage>
        <taxon>Eukaryota</taxon>
        <taxon>Metazoa</taxon>
        <taxon>Ecdysozoa</taxon>
        <taxon>Arthropoda</taxon>
        <taxon>Chelicerata</taxon>
        <taxon>Arachnida</taxon>
        <taxon>Araneae</taxon>
        <taxon>Araneomorphae</taxon>
        <taxon>Entelegynae</taxon>
        <taxon>Araneoidea</taxon>
        <taxon>Nephilidae</taxon>
        <taxon>Trichonephila</taxon>
        <taxon>Trichonephila inaurata</taxon>
    </lineage>
</organism>
<feature type="transmembrane region" description="Helical" evidence="1">
    <location>
        <begin position="483"/>
        <end position="504"/>
    </location>
</feature>
<dbReference type="AlphaFoldDB" id="A0A8X6Y618"/>
<gene>
    <name evidence="3" type="primary">nrf-6_28</name>
    <name evidence="3" type="ORF">TNIN_81601</name>
</gene>
<feature type="transmembrane region" description="Helical" evidence="1">
    <location>
        <begin position="157"/>
        <end position="177"/>
    </location>
</feature>
<dbReference type="InterPro" id="IPR002656">
    <property type="entry name" value="Acyl_transf_3_dom"/>
</dbReference>
<feature type="transmembrane region" description="Helical" evidence="1">
    <location>
        <begin position="57"/>
        <end position="80"/>
    </location>
</feature>
<feature type="transmembrane region" description="Helical" evidence="1">
    <location>
        <begin position="516"/>
        <end position="538"/>
    </location>
</feature>
<comment type="caution">
    <text evidence="3">The sequence shown here is derived from an EMBL/GenBank/DDBJ whole genome shotgun (WGS) entry which is preliminary data.</text>
</comment>
<dbReference type="OrthoDB" id="6435258at2759"/>
<evidence type="ECO:0000313" key="4">
    <source>
        <dbReference type="Proteomes" id="UP000886998"/>
    </source>
</evidence>
<keyword evidence="1" id="KW-0472">Membrane</keyword>
<dbReference type="PANTHER" id="PTHR11161">
    <property type="entry name" value="O-ACYLTRANSFERASE"/>
    <property type="match status" value="1"/>
</dbReference>
<feature type="transmembrane region" description="Helical" evidence="1">
    <location>
        <begin position="381"/>
        <end position="399"/>
    </location>
</feature>
<dbReference type="InterPro" id="IPR052728">
    <property type="entry name" value="O2_lipid_transport_reg"/>
</dbReference>
<evidence type="ECO:0000259" key="2">
    <source>
        <dbReference type="Pfam" id="PF01757"/>
    </source>
</evidence>